<dbReference type="InterPro" id="IPR037525">
    <property type="entry name" value="Velvet_dom"/>
</dbReference>
<feature type="domain" description="Velvet" evidence="2">
    <location>
        <begin position="64"/>
        <end position="268"/>
    </location>
</feature>
<feature type="compositionally biased region" description="Polar residues" evidence="1">
    <location>
        <begin position="26"/>
        <end position="40"/>
    </location>
</feature>
<evidence type="ECO:0000313" key="4">
    <source>
        <dbReference type="Proteomes" id="UP001556367"/>
    </source>
</evidence>
<evidence type="ECO:0000256" key="1">
    <source>
        <dbReference type="SAM" id="MobiDB-lite"/>
    </source>
</evidence>
<gene>
    <name evidence="3" type="ORF">HGRIS_012510</name>
</gene>
<dbReference type="EMBL" id="JASNQZ010000015">
    <property type="protein sequence ID" value="KAL0946255.1"/>
    <property type="molecule type" value="Genomic_DNA"/>
</dbReference>
<keyword evidence="4" id="KW-1185">Reference proteome</keyword>
<organism evidence="3 4">
    <name type="scientific">Hohenbuehelia grisea</name>
    <dbReference type="NCBI Taxonomy" id="104357"/>
    <lineage>
        <taxon>Eukaryota</taxon>
        <taxon>Fungi</taxon>
        <taxon>Dikarya</taxon>
        <taxon>Basidiomycota</taxon>
        <taxon>Agaricomycotina</taxon>
        <taxon>Agaricomycetes</taxon>
        <taxon>Agaricomycetidae</taxon>
        <taxon>Agaricales</taxon>
        <taxon>Pleurotineae</taxon>
        <taxon>Pleurotaceae</taxon>
        <taxon>Hohenbuehelia</taxon>
    </lineage>
</organism>
<protein>
    <recommendedName>
        <fullName evidence="2">Velvet domain-containing protein</fullName>
    </recommendedName>
</protein>
<dbReference type="PROSITE" id="PS51821">
    <property type="entry name" value="VELVET"/>
    <property type="match status" value="1"/>
</dbReference>
<dbReference type="Pfam" id="PF11754">
    <property type="entry name" value="Velvet"/>
    <property type="match status" value="1"/>
</dbReference>
<name>A0ABR3ISF7_9AGAR</name>
<evidence type="ECO:0000259" key="2">
    <source>
        <dbReference type="PROSITE" id="PS51821"/>
    </source>
</evidence>
<dbReference type="InterPro" id="IPR038491">
    <property type="entry name" value="Velvet_dom_sf"/>
</dbReference>
<feature type="region of interest" description="Disordered" evidence="1">
    <location>
        <begin position="26"/>
        <end position="53"/>
    </location>
</feature>
<proteinExistence type="predicted"/>
<comment type="caution">
    <text evidence="3">The sequence shown here is derived from an EMBL/GenBank/DDBJ whole genome shotgun (WGS) entry which is preliminary data.</text>
</comment>
<accession>A0ABR3ISF7</accession>
<reference evidence="4" key="1">
    <citation type="submission" date="2024-06" db="EMBL/GenBank/DDBJ databases">
        <title>Multi-omics analyses provide insights into the biosynthesis of the anticancer antibiotic pleurotin in Hohenbuehelia grisea.</title>
        <authorList>
            <person name="Weaver J.A."/>
            <person name="Alberti F."/>
        </authorList>
    </citation>
    <scope>NUCLEOTIDE SEQUENCE [LARGE SCALE GENOMIC DNA]</scope>
    <source>
        <strain evidence="4">T-177</strain>
    </source>
</reference>
<dbReference type="Gene3D" id="2.60.40.3960">
    <property type="entry name" value="Velvet domain"/>
    <property type="match status" value="1"/>
</dbReference>
<dbReference type="Proteomes" id="UP001556367">
    <property type="component" value="Unassembled WGS sequence"/>
</dbReference>
<sequence>MNGHFTTVFHQSQFAETQHQVHNPQLDTAHHTSPTSQPGTAHQPAGNTDFLGKPIHFATGQFAGHTIRAELQEIQKADLGRKYARVDRRPLDPPPVVLLKLFYVYPTGPNDEPHEDEVQNYDEVQNLGLVCTVDLFPVPSQADPVQRDIHPIVPLSPPNGHAIYPPGGPSPPRISAAPTNGHPVPFQMYPTQTQMTATTSALRSTVTAYLPTIPSPIVHHVNGFPIAESSKMTAALVGATFVQPSTFEYQGKKSLVFVFAVGVFLFRR</sequence>
<evidence type="ECO:0000313" key="3">
    <source>
        <dbReference type="EMBL" id="KAL0946255.1"/>
    </source>
</evidence>